<dbReference type="GO" id="GO:0033116">
    <property type="term" value="C:endoplasmic reticulum-Golgi intermediate compartment membrane"/>
    <property type="evidence" value="ECO:0007669"/>
    <property type="project" value="UniProtKB-SubCell"/>
</dbReference>
<keyword evidence="3 6" id="KW-0812">Transmembrane</keyword>
<keyword evidence="6" id="KW-0931">ER-Golgi transport</keyword>
<evidence type="ECO:0000256" key="5">
    <source>
        <dbReference type="ARBA" id="ARBA00023136"/>
    </source>
</evidence>
<feature type="transmembrane region" description="Helical" evidence="6">
    <location>
        <begin position="20"/>
        <end position="43"/>
    </location>
</feature>
<dbReference type="AlphaFoldDB" id="A0AAQ3M5Z4"/>
<evidence type="ECO:0000256" key="2">
    <source>
        <dbReference type="ARBA" id="ARBA00005648"/>
    </source>
</evidence>
<comment type="similarity">
    <text evidence="2 6">Belongs to the ERGIC family.</text>
</comment>
<protein>
    <recommendedName>
        <fullName evidence="6">Endoplasmic reticulum-Golgi intermediate compartment protein</fullName>
    </recommendedName>
</protein>
<evidence type="ECO:0000313" key="10">
    <source>
        <dbReference type="Proteomes" id="UP001303373"/>
    </source>
</evidence>
<feature type="transmembrane region" description="Helical" evidence="6">
    <location>
        <begin position="402"/>
        <end position="423"/>
    </location>
</feature>
<keyword evidence="6" id="KW-0256">Endoplasmic reticulum</keyword>
<dbReference type="PANTHER" id="PTHR10984:SF25">
    <property type="entry name" value="ENDOPLASMIC RETICULUM-GOLGI INTERMEDIATE COMPARTMENT PROTEIN 3"/>
    <property type="match status" value="1"/>
</dbReference>
<keyword evidence="10" id="KW-1185">Reference proteome</keyword>
<keyword evidence="4 6" id="KW-1133">Transmembrane helix</keyword>
<feature type="domain" description="Endoplasmic reticulum vesicle transporter N-terminal" evidence="8">
    <location>
        <begin position="8"/>
        <end position="96"/>
    </location>
</feature>
<evidence type="ECO:0000313" key="9">
    <source>
        <dbReference type="EMBL" id="WPH02502.1"/>
    </source>
</evidence>
<organism evidence="9 10">
    <name type="scientific">Acrodontium crateriforme</name>
    <dbReference type="NCBI Taxonomy" id="150365"/>
    <lineage>
        <taxon>Eukaryota</taxon>
        <taxon>Fungi</taxon>
        <taxon>Dikarya</taxon>
        <taxon>Ascomycota</taxon>
        <taxon>Pezizomycotina</taxon>
        <taxon>Dothideomycetes</taxon>
        <taxon>Dothideomycetidae</taxon>
        <taxon>Mycosphaerellales</taxon>
        <taxon>Teratosphaeriaceae</taxon>
        <taxon>Acrodontium</taxon>
    </lineage>
</organism>
<sequence>MAPRSRFTRLDAFTKTVEDARVRTTSGGVVTLTSLLLIIYLVWGEWAAYRRVVVHPELIVDKGRGERMEIHMNISFPRIPCELLTLDVMDVSGEIQTGVMHGVTKLRLKPESEGGGAFDATKLDLGQDDPNSKHLDPAYCGECYGAPAPSNAIKSGCCNTCAEVREAYAGVSWSFGRGEGVEQCDREHYSEHLDEQRREGCRVEGAIRVNKVIGNFHFAPGKSFSNGNMHVHDLENFLAGAPGVEHTFTHKIHHLRFGPQLPDEVINRRAGKKGMAWSNHHLNPLDDTEQKTDEKAFNFMYFVKVVSTAYLPLGWERESTSGHSDLHQDQISLGSYGYSEKGSIETHQYSVTAHKRSLMGGDDSKDGHKERLHARGGIPGVFFSYDISPMKVVNREARSKTFSGFLVGVCAVVGGTLTVAAAVDRAFYEGGQRIRKTHAH</sequence>
<proteinExistence type="inferred from homology"/>
<evidence type="ECO:0000256" key="4">
    <source>
        <dbReference type="ARBA" id="ARBA00022989"/>
    </source>
</evidence>
<evidence type="ECO:0000256" key="6">
    <source>
        <dbReference type="RuleBase" id="RU369013"/>
    </source>
</evidence>
<dbReference type="Pfam" id="PF13850">
    <property type="entry name" value="ERGIC_N"/>
    <property type="match status" value="1"/>
</dbReference>
<reference evidence="9 10" key="1">
    <citation type="submission" date="2023-11" db="EMBL/GenBank/DDBJ databases">
        <title>An acidophilic fungus is an integral part of prey digestion in a carnivorous sundew plant.</title>
        <authorList>
            <person name="Tsai I.J."/>
        </authorList>
    </citation>
    <scope>NUCLEOTIDE SEQUENCE [LARGE SCALE GENOMIC DNA]</scope>
    <source>
        <strain evidence="9">169a</strain>
    </source>
</reference>
<dbReference type="InterPro" id="IPR045888">
    <property type="entry name" value="Erv"/>
</dbReference>
<dbReference type="InterPro" id="IPR012936">
    <property type="entry name" value="Erv_C"/>
</dbReference>
<dbReference type="GO" id="GO:0000139">
    <property type="term" value="C:Golgi membrane"/>
    <property type="evidence" value="ECO:0007669"/>
    <property type="project" value="UniProtKB-SubCell"/>
</dbReference>
<dbReference type="Proteomes" id="UP001303373">
    <property type="component" value="Chromosome 8"/>
</dbReference>
<comment type="function">
    <text evidence="6">Plays a role in transport between endoplasmic reticulum and Golgi.</text>
</comment>
<dbReference type="Pfam" id="PF07970">
    <property type="entry name" value="COPIIcoated_ERV"/>
    <property type="match status" value="1"/>
</dbReference>
<evidence type="ECO:0000259" key="8">
    <source>
        <dbReference type="Pfam" id="PF13850"/>
    </source>
</evidence>
<keyword evidence="5 6" id="KW-0472">Membrane</keyword>
<dbReference type="GO" id="GO:0006890">
    <property type="term" value="P:retrograde vesicle-mediated transport, Golgi to endoplasmic reticulum"/>
    <property type="evidence" value="ECO:0007669"/>
    <property type="project" value="TreeGrafter"/>
</dbReference>
<accession>A0AAQ3M5Z4</accession>
<keyword evidence="6" id="KW-0333">Golgi apparatus</keyword>
<dbReference type="GO" id="GO:0006888">
    <property type="term" value="P:endoplasmic reticulum to Golgi vesicle-mediated transport"/>
    <property type="evidence" value="ECO:0007669"/>
    <property type="project" value="UniProtKB-UniRule"/>
</dbReference>
<gene>
    <name evidence="9" type="ORF">R9X50_00536700</name>
</gene>
<dbReference type="InterPro" id="IPR039542">
    <property type="entry name" value="Erv_N"/>
</dbReference>
<keyword evidence="6" id="KW-0813">Transport</keyword>
<dbReference type="GO" id="GO:0030134">
    <property type="term" value="C:COPII-coated ER to Golgi transport vesicle"/>
    <property type="evidence" value="ECO:0007669"/>
    <property type="project" value="TreeGrafter"/>
</dbReference>
<dbReference type="EMBL" id="CP138587">
    <property type="protein sequence ID" value="WPH02502.1"/>
    <property type="molecule type" value="Genomic_DNA"/>
</dbReference>
<evidence type="ECO:0000256" key="1">
    <source>
        <dbReference type="ARBA" id="ARBA00004141"/>
    </source>
</evidence>
<comment type="subcellular location">
    <subcellularLocation>
        <location evidence="6">Endoplasmic reticulum membrane</location>
        <topology evidence="6">Multi-pass membrane protein</topology>
    </subcellularLocation>
    <subcellularLocation>
        <location evidence="6">Endoplasmic reticulum-Golgi intermediate compartment membrane</location>
        <topology evidence="6">Multi-pass membrane protein</topology>
    </subcellularLocation>
    <subcellularLocation>
        <location evidence="6">Golgi apparatus membrane</location>
        <topology evidence="6">Multi-pass membrane protein</topology>
    </subcellularLocation>
    <subcellularLocation>
        <location evidence="1">Membrane</location>
        <topology evidence="1">Multi-pass membrane protein</topology>
    </subcellularLocation>
</comment>
<feature type="domain" description="Endoplasmic reticulum vesicle transporter C-terminal" evidence="7">
    <location>
        <begin position="143"/>
        <end position="424"/>
    </location>
</feature>
<dbReference type="PANTHER" id="PTHR10984">
    <property type="entry name" value="ENDOPLASMIC RETICULUM-GOLGI INTERMEDIATE COMPARTMENT PROTEIN"/>
    <property type="match status" value="1"/>
</dbReference>
<evidence type="ECO:0000259" key="7">
    <source>
        <dbReference type="Pfam" id="PF07970"/>
    </source>
</evidence>
<name>A0AAQ3M5Z4_9PEZI</name>
<dbReference type="GO" id="GO:0005789">
    <property type="term" value="C:endoplasmic reticulum membrane"/>
    <property type="evidence" value="ECO:0007669"/>
    <property type="project" value="UniProtKB-SubCell"/>
</dbReference>
<evidence type="ECO:0000256" key="3">
    <source>
        <dbReference type="ARBA" id="ARBA00022692"/>
    </source>
</evidence>